<sequence length="59" mass="6399">MEDGFIITTTPISSTSSTKMSPRLGIKIWTKTTTILLIRRIIGLATRDTSMTTVVVEGG</sequence>
<reference evidence="2" key="1">
    <citation type="submission" date="2016-06" db="EMBL/GenBank/DDBJ databases">
        <title>Parallel loss of symbiosis genes in relatives of nitrogen-fixing non-legume Parasponia.</title>
        <authorList>
            <person name="Van Velzen R."/>
            <person name="Holmer R."/>
            <person name="Bu F."/>
            <person name="Rutten L."/>
            <person name="Van Zeijl A."/>
            <person name="Liu W."/>
            <person name="Santuari L."/>
            <person name="Cao Q."/>
            <person name="Sharma T."/>
            <person name="Shen D."/>
            <person name="Roswanjaya Y."/>
            <person name="Wardhani T."/>
            <person name="Kalhor M.S."/>
            <person name="Jansen J."/>
            <person name="Van den Hoogen J."/>
            <person name="Gungor B."/>
            <person name="Hartog M."/>
            <person name="Hontelez J."/>
            <person name="Verver J."/>
            <person name="Yang W.-C."/>
            <person name="Schijlen E."/>
            <person name="Repin R."/>
            <person name="Schilthuizen M."/>
            <person name="Schranz E."/>
            <person name="Heidstra R."/>
            <person name="Miyata K."/>
            <person name="Fedorova E."/>
            <person name="Kohlen W."/>
            <person name="Bisseling T."/>
            <person name="Smit S."/>
            <person name="Geurts R."/>
        </authorList>
    </citation>
    <scope>NUCLEOTIDE SEQUENCE [LARGE SCALE GENOMIC DNA]</scope>
    <source>
        <strain evidence="2">cv. WU1-14</strain>
    </source>
</reference>
<dbReference type="Proteomes" id="UP000237105">
    <property type="component" value="Unassembled WGS sequence"/>
</dbReference>
<comment type="caution">
    <text evidence="1">The sequence shown here is derived from an EMBL/GenBank/DDBJ whole genome shotgun (WGS) entry which is preliminary data.</text>
</comment>
<name>A0A2P5D6I5_PARAD</name>
<evidence type="ECO:0000313" key="2">
    <source>
        <dbReference type="Proteomes" id="UP000237105"/>
    </source>
</evidence>
<keyword evidence="2" id="KW-1185">Reference proteome</keyword>
<evidence type="ECO:0000313" key="1">
    <source>
        <dbReference type="EMBL" id="PON68894.1"/>
    </source>
</evidence>
<proteinExistence type="predicted"/>
<protein>
    <submittedName>
        <fullName evidence="1">Uncharacterized protein</fullName>
    </submittedName>
</protein>
<organism evidence="1 2">
    <name type="scientific">Parasponia andersonii</name>
    <name type="common">Sponia andersonii</name>
    <dbReference type="NCBI Taxonomy" id="3476"/>
    <lineage>
        <taxon>Eukaryota</taxon>
        <taxon>Viridiplantae</taxon>
        <taxon>Streptophyta</taxon>
        <taxon>Embryophyta</taxon>
        <taxon>Tracheophyta</taxon>
        <taxon>Spermatophyta</taxon>
        <taxon>Magnoliopsida</taxon>
        <taxon>eudicotyledons</taxon>
        <taxon>Gunneridae</taxon>
        <taxon>Pentapetalae</taxon>
        <taxon>rosids</taxon>
        <taxon>fabids</taxon>
        <taxon>Rosales</taxon>
        <taxon>Cannabaceae</taxon>
        <taxon>Parasponia</taxon>
    </lineage>
</organism>
<dbReference type="AlphaFoldDB" id="A0A2P5D6I5"/>
<dbReference type="EMBL" id="JXTB01000059">
    <property type="protein sequence ID" value="PON68894.1"/>
    <property type="molecule type" value="Genomic_DNA"/>
</dbReference>
<accession>A0A2P5D6I5</accession>
<gene>
    <name evidence="1" type="ORF">PanWU01x14_092110</name>
</gene>